<dbReference type="Pfam" id="PF13614">
    <property type="entry name" value="AAA_31"/>
    <property type="match status" value="1"/>
</dbReference>
<feature type="domain" description="AAA" evidence="1">
    <location>
        <begin position="3"/>
        <end position="181"/>
    </location>
</feature>
<sequence>MKKMITIHSFKGGTGKTQLSVNIATILAKKGKKVALFDLDLRAPTLHEVFNPKKVKCYINDVLSGNIEINDCMIDVSEKIGEKNKLYVCFANSSTEAIREMISRKRKWEIEALKKLLIIRKKLLEEMNFDYIIIDTSPGIIYLSINAVVAADLPILVTTLDESDVNGTNKIVRDLYKVFEKKPMIIVNKVLNTSEEKMKLLDELRKESEIIGILPCFCEIGIMKRSSIFVIEKPQHQFTKMLEDIVNKII</sequence>
<reference evidence="3 5" key="1">
    <citation type="journal article" date="2019" name="Nat. Microbiol.">
        <title>Expanding anaerobic alkane metabolism in the domain of Archaea.</title>
        <authorList>
            <person name="Wang Y."/>
            <person name="Wegener G."/>
            <person name="Hou J."/>
            <person name="Wang F."/>
            <person name="Xiao X."/>
        </authorList>
    </citation>
    <scope>NUCLEOTIDE SEQUENCE [LARGE SCALE GENOMIC DNA]</scope>
    <source>
        <strain evidence="3">WYZ-LMO11</strain>
    </source>
</reference>
<dbReference type="InterPro" id="IPR025669">
    <property type="entry name" value="AAA_dom"/>
</dbReference>
<dbReference type="EMBL" id="RXIH01000046">
    <property type="protein sequence ID" value="RZN55232.1"/>
    <property type="molecule type" value="Genomic_DNA"/>
</dbReference>
<dbReference type="Proteomes" id="UP000317265">
    <property type="component" value="Unassembled WGS sequence"/>
</dbReference>
<comment type="caution">
    <text evidence="2">The sequence shown here is derived from an EMBL/GenBank/DDBJ whole genome shotgun (WGS) entry which is preliminary data.</text>
</comment>
<protein>
    <submittedName>
        <fullName evidence="2">MinD/ParA family protein</fullName>
    </submittedName>
</protein>
<dbReference type="EMBL" id="QNVI01000041">
    <property type="protein sequence ID" value="TDA38857.1"/>
    <property type="molecule type" value="Genomic_DNA"/>
</dbReference>
<evidence type="ECO:0000313" key="3">
    <source>
        <dbReference type="EMBL" id="TDA38857.1"/>
    </source>
</evidence>
<dbReference type="PANTHER" id="PTHR13696:SF99">
    <property type="entry name" value="COBYRINIC ACID AC-DIAMIDE SYNTHASE"/>
    <property type="match status" value="1"/>
</dbReference>
<organism evidence="2 4">
    <name type="scientific">Thermoproteota archaeon</name>
    <dbReference type="NCBI Taxonomy" id="2056631"/>
    <lineage>
        <taxon>Archaea</taxon>
        <taxon>Thermoproteota</taxon>
    </lineage>
</organism>
<name>A0A520KE05_9CREN</name>
<dbReference type="PANTHER" id="PTHR13696">
    <property type="entry name" value="P-LOOP CONTAINING NUCLEOSIDE TRIPHOSPHATE HYDROLASE"/>
    <property type="match status" value="1"/>
</dbReference>
<dbReference type="InterPro" id="IPR027417">
    <property type="entry name" value="P-loop_NTPase"/>
</dbReference>
<accession>A0A520KE05</accession>
<dbReference type="SUPFAM" id="SSF52540">
    <property type="entry name" value="P-loop containing nucleoside triphosphate hydrolases"/>
    <property type="match status" value="1"/>
</dbReference>
<dbReference type="AlphaFoldDB" id="A0A520KE05"/>
<evidence type="ECO:0000313" key="5">
    <source>
        <dbReference type="Proteomes" id="UP000317265"/>
    </source>
</evidence>
<gene>
    <name evidence="3" type="ORF">DSO09_03160</name>
    <name evidence="2" type="ORF">EF809_05780</name>
</gene>
<evidence type="ECO:0000259" key="1">
    <source>
        <dbReference type="Pfam" id="PF13614"/>
    </source>
</evidence>
<dbReference type="Gene3D" id="3.40.50.300">
    <property type="entry name" value="P-loop containing nucleotide triphosphate hydrolases"/>
    <property type="match status" value="1"/>
</dbReference>
<reference evidence="2 4" key="2">
    <citation type="journal article" date="2019" name="Nat. Microbiol.">
        <title>Wide diversity of methane and short-chain alkane metabolisms in uncultured archaea.</title>
        <authorList>
            <person name="Borrel G."/>
            <person name="Adam P.S."/>
            <person name="McKay L.J."/>
            <person name="Chen L.X."/>
            <person name="Sierra-Garcia I.N."/>
            <person name="Sieber C.M."/>
            <person name="Letourneur Q."/>
            <person name="Ghozlane A."/>
            <person name="Andersen G.L."/>
            <person name="Li W.J."/>
            <person name="Hallam S.J."/>
            <person name="Muyzer G."/>
            <person name="de Oliveira V.M."/>
            <person name="Inskeep W.P."/>
            <person name="Banfield J.F."/>
            <person name="Gribaldo S."/>
        </authorList>
    </citation>
    <scope>NUCLEOTIDE SEQUENCE [LARGE SCALE GENOMIC DNA]</scope>
    <source>
        <strain evidence="2">Verst-YHS</strain>
    </source>
</reference>
<proteinExistence type="predicted"/>
<dbReference type="Proteomes" id="UP000316080">
    <property type="component" value="Unassembled WGS sequence"/>
</dbReference>
<evidence type="ECO:0000313" key="4">
    <source>
        <dbReference type="Proteomes" id="UP000316080"/>
    </source>
</evidence>
<dbReference type="InterPro" id="IPR050678">
    <property type="entry name" value="DNA_Partitioning_ATPase"/>
</dbReference>
<evidence type="ECO:0000313" key="2">
    <source>
        <dbReference type="EMBL" id="RZN55232.1"/>
    </source>
</evidence>